<dbReference type="RefSeq" id="WP_278019682.1">
    <property type="nucleotide sequence ID" value="NZ_BAABDT010000001.1"/>
</dbReference>
<comment type="caution">
    <text evidence="1">The sequence shown here is derived from an EMBL/GenBank/DDBJ whole genome shotgun (WGS) entry which is preliminary data.</text>
</comment>
<evidence type="ECO:0000313" key="2">
    <source>
        <dbReference type="Proteomes" id="UP001501367"/>
    </source>
</evidence>
<proteinExistence type="predicted"/>
<dbReference type="Proteomes" id="UP001501367">
    <property type="component" value="Unassembled WGS sequence"/>
</dbReference>
<reference evidence="2" key="1">
    <citation type="journal article" date="2019" name="Int. J. Syst. Evol. Microbiol.">
        <title>The Global Catalogue of Microorganisms (GCM) 10K type strain sequencing project: providing services to taxonomists for standard genome sequencing and annotation.</title>
        <authorList>
            <consortium name="The Broad Institute Genomics Platform"/>
            <consortium name="The Broad Institute Genome Sequencing Center for Infectious Disease"/>
            <person name="Wu L."/>
            <person name="Ma J."/>
        </authorList>
    </citation>
    <scope>NUCLEOTIDE SEQUENCE [LARGE SCALE GENOMIC DNA]</scope>
    <source>
        <strain evidence="2">JCM 17336</strain>
    </source>
</reference>
<dbReference type="EMBL" id="BAABDT010000001">
    <property type="protein sequence ID" value="GAA3726456.1"/>
    <property type="molecule type" value="Genomic_DNA"/>
</dbReference>
<sequence length="204" mass="24148">MARIFIGFMICFLFLNCSKKENQAENIPYIISQNNKEIIRGKDTIPPPPPPIPGWLFYGTNTFIINSDSTAYYLQNKGIGMICGTPNTDTIPYFADLDPRGLIEISNKNIYDFIKLNYKDDFRNQTFIASQSDTLNSKIFFDLYKSLNYFKKDRDFVIIRRTTQEEDTVIYYKRNNKHYNSENIKWDKTRIKFPEHVKFVKRKK</sequence>
<keyword evidence="2" id="KW-1185">Reference proteome</keyword>
<evidence type="ECO:0000313" key="1">
    <source>
        <dbReference type="EMBL" id="GAA3726456.1"/>
    </source>
</evidence>
<evidence type="ECO:0008006" key="3">
    <source>
        <dbReference type="Google" id="ProtNLM"/>
    </source>
</evidence>
<name>A0ABP7F1X8_9FLAO</name>
<protein>
    <recommendedName>
        <fullName evidence="3">Lipoprotein</fullName>
    </recommendedName>
</protein>
<accession>A0ABP7F1X8</accession>
<organism evidence="1 2">
    <name type="scientific">Flavobacterium ginsengisoli</name>
    <dbReference type="NCBI Taxonomy" id="871694"/>
    <lineage>
        <taxon>Bacteria</taxon>
        <taxon>Pseudomonadati</taxon>
        <taxon>Bacteroidota</taxon>
        <taxon>Flavobacteriia</taxon>
        <taxon>Flavobacteriales</taxon>
        <taxon>Flavobacteriaceae</taxon>
        <taxon>Flavobacterium</taxon>
    </lineage>
</organism>
<gene>
    <name evidence="1" type="ORF">GCM10022422_04950</name>
</gene>